<feature type="transmembrane region" description="Helical" evidence="8">
    <location>
        <begin position="451"/>
        <end position="472"/>
    </location>
</feature>
<feature type="region of interest" description="Disordered" evidence="7">
    <location>
        <begin position="924"/>
        <end position="944"/>
    </location>
</feature>
<dbReference type="Pfam" id="PF03092">
    <property type="entry name" value="BT1"/>
    <property type="match status" value="1"/>
</dbReference>
<organism evidence="9 10">
    <name type="scientific">Chlamydomonas schloesseri</name>
    <dbReference type="NCBI Taxonomy" id="2026947"/>
    <lineage>
        <taxon>Eukaryota</taxon>
        <taxon>Viridiplantae</taxon>
        <taxon>Chlorophyta</taxon>
        <taxon>core chlorophytes</taxon>
        <taxon>Chlorophyceae</taxon>
        <taxon>CS clade</taxon>
        <taxon>Chlamydomonadales</taxon>
        <taxon>Chlamydomonadaceae</taxon>
        <taxon>Chlamydomonas</taxon>
    </lineage>
</organism>
<keyword evidence="10" id="KW-1185">Reference proteome</keyword>
<feature type="transmembrane region" description="Helical" evidence="8">
    <location>
        <begin position="163"/>
        <end position="183"/>
    </location>
</feature>
<dbReference type="EMBL" id="JAEHOD010000001">
    <property type="protein sequence ID" value="KAG2455131.1"/>
    <property type="molecule type" value="Genomic_DNA"/>
</dbReference>
<dbReference type="PANTHER" id="PTHR31585:SF0">
    <property type="entry name" value="FOLATE-BIOPTERIN TRANSPORTER 1, CHLOROPLASTIC"/>
    <property type="match status" value="1"/>
</dbReference>
<feature type="transmembrane region" description="Helical" evidence="8">
    <location>
        <begin position="564"/>
        <end position="587"/>
    </location>
</feature>
<keyword evidence="4 8" id="KW-0812">Transmembrane</keyword>
<comment type="subcellular location">
    <subcellularLocation>
        <location evidence="1">Membrane</location>
        <topology evidence="1">Multi-pass membrane protein</topology>
    </subcellularLocation>
</comment>
<evidence type="ECO:0000256" key="8">
    <source>
        <dbReference type="SAM" id="Phobius"/>
    </source>
</evidence>
<evidence type="ECO:0000256" key="3">
    <source>
        <dbReference type="ARBA" id="ARBA00022448"/>
    </source>
</evidence>
<feature type="transmembrane region" description="Helical" evidence="8">
    <location>
        <begin position="102"/>
        <end position="120"/>
    </location>
</feature>
<feature type="transmembrane region" description="Helical" evidence="8">
    <location>
        <begin position="424"/>
        <end position="445"/>
    </location>
</feature>
<dbReference type="AlphaFoldDB" id="A0A835WYZ7"/>
<dbReference type="Proteomes" id="UP000613740">
    <property type="component" value="Unassembled WGS sequence"/>
</dbReference>
<dbReference type="InterPro" id="IPR036259">
    <property type="entry name" value="MFS_trans_sf"/>
</dbReference>
<comment type="similarity">
    <text evidence="2">Belongs to the major facilitator superfamily. Folate-biopterin transporter (TC 2.A.71) family.</text>
</comment>
<dbReference type="SUPFAM" id="SSF103473">
    <property type="entry name" value="MFS general substrate transporter"/>
    <property type="match status" value="1"/>
</dbReference>
<evidence type="ECO:0000256" key="6">
    <source>
        <dbReference type="ARBA" id="ARBA00023136"/>
    </source>
</evidence>
<feature type="transmembrane region" description="Helical" evidence="8">
    <location>
        <begin position="195"/>
        <end position="213"/>
    </location>
</feature>
<gene>
    <name evidence="9" type="ORF">HYH02_000950</name>
</gene>
<feature type="transmembrane region" description="Helical" evidence="8">
    <location>
        <begin position="518"/>
        <end position="543"/>
    </location>
</feature>
<feature type="compositionally biased region" description="Low complexity" evidence="7">
    <location>
        <begin position="841"/>
        <end position="854"/>
    </location>
</feature>
<dbReference type="GO" id="GO:0016020">
    <property type="term" value="C:membrane"/>
    <property type="evidence" value="ECO:0007669"/>
    <property type="project" value="UniProtKB-SubCell"/>
</dbReference>
<keyword evidence="3" id="KW-0813">Transport</keyword>
<accession>A0A835WYZ7</accession>
<evidence type="ECO:0000256" key="4">
    <source>
        <dbReference type="ARBA" id="ARBA00022692"/>
    </source>
</evidence>
<name>A0A835WYZ7_9CHLO</name>
<evidence type="ECO:0000313" key="10">
    <source>
        <dbReference type="Proteomes" id="UP000613740"/>
    </source>
</evidence>
<evidence type="ECO:0000256" key="1">
    <source>
        <dbReference type="ARBA" id="ARBA00004141"/>
    </source>
</evidence>
<dbReference type="PANTHER" id="PTHR31585">
    <property type="entry name" value="FOLATE-BIOPTERIN TRANSPORTER 1, CHLOROPLASTIC"/>
    <property type="match status" value="1"/>
</dbReference>
<feature type="transmembrane region" description="Helical" evidence="8">
    <location>
        <begin position="484"/>
        <end position="506"/>
    </location>
</feature>
<feature type="region of interest" description="Disordered" evidence="7">
    <location>
        <begin position="727"/>
        <end position="777"/>
    </location>
</feature>
<comment type="caution">
    <text evidence="9">The sequence shown here is derived from an EMBL/GenBank/DDBJ whole genome shotgun (WGS) entry which is preliminary data.</text>
</comment>
<feature type="compositionally biased region" description="Low complexity" evidence="7">
    <location>
        <begin position="746"/>
        <end position="764"/>
    </location>
</feature>
<evidence type="ECO:0000256" key="7">
    <source>
        <dbReference type="SAM" id="MobiDB-lite"/>
    </source>
</evidence>
<proteinExistence type="inferred from homology"/>
<evidence type="ECO:0000313" key="9">
    <source>
        <dbReference type="EMBL" id="KAG2455131.1"/>
    </source>
</evidence>
<dbReference type="Gene3D" id="1.20.1250.20">
    <property type="entry name" value="MFS general substrate transporter like domains"/>
    <property type="match status" value="1"/>
</dbReference>
<sequence>MSQRPRTERRGDEGPESTSGAGVLTRIDWGWDLLAVSIVYLVEGVLDMGALAVSYYAKDNLSLGPASAGLFQTAGQLPWELTPLLGLLTDLVPLAGYRRKSYLLLVGLVGAACWAGLAALQLGAMAAGLLLVGSAAATAWTQVIADAVLVGMSQGKSQDVASFYQGLSWATYTGGAVLSAYTTGRLLDAAGPRPVFALAAVGLLLDGACALLLREQRVVAAAAAAAPVAAPPRRARRGEAAREGRRSGGWWEAWMARWGWARKVEEGRHGKRRGGGGRPEVLVLATVGVRQPQAGEEEDEAEPLLLPRLEAEVEAEERSPRLLSGSTCKGVFAHGGSRSEPVAAIEAAEAPAAAAAAAAAPAGGGAAAGGVLPLLRTVWVTLRDPHIAVPALFIFLWQSCPSPTSALFYFQYYTLHFSAAFQELVYLAGSFAGVLGVLLYQTLLVRAPLKLMLLGCALAGTALSATQLLLVTRANVRLGISDKLFVLGDYAMLAAIAEVMMTPLLALSARVCPPGVEATLYACLYSLLNLSGALSGALGALLTRLCNVPTDPGDDAGGDGGGNAALTLLVALCNACLLLPLPLLAWIPEVAPGAPPPAGLAGVPLRCDVWQEAVAADELCGGADGAGGCGDDEEMAGSSGCGGGDSEGPLMVLEAMQEGNSVAAAAAKAAAAPEGPESASAVGATEGSRSRRFATPFAAAAQAAGAAAAAQACSGSQLPAPVTTAAQLHGQGTDRSVTGSPRRRPPLALAASGGLLSSPSPHAGRTSELQPLSRHGSAAAAAAGAELSPAPSIAAAARASSLGMCASSAVLGLSPARCASPAAGGAAYSMTSRGSAGAHVTSTSSSGFAAGSSSPAPPPPPPPPQWAGRPTGQAALTFVGALAGAQVGVGPLVRMARSRSVALLAAADAAAAAAAGTAVAAAGAGEVSSSGRAAEEAAGEAAES</sequence>
<reference evidence="9" key="1">
    <citation type="journal article" date="2020" name="bioRxiv">
        <title>Comparative genomics of Chlamydomonas.</title>
        <authorList>
            <person name="Craig R.J."/>
            <person name="Hasan A.R."/>
            <person name="Ness R.W."/>
            <person name="Keightley P.D."/>
        </authorList>
    </citation>
    <scope>NUCLEOTIDE SEQUENCE</scope>
    <source>
        <strain evidence="9">CCAP 11/173</strain>
    </source>
</reference>
<protein>
    <submittedName>
        <fullName evidence="9">Uncharacterized protein</fullName>
    </submittedName>
</protein>
<dbReference type="InterPro" id="IPR039309">
    <property type="entry name" value="BT1"/>
</dbReference>
<evidence type="ECO:0000256" key="2">
    <source>
        <dbReference type="ARBA" id="ARBA00007015"/>
    </source>
</evidence>
<feature type="region of interest" description="Disordered" evidence="7">
    <location>
        <begin position="839"/>
        <end position="871"/>
    </location>
</feature>
<keyword evidence="6 8" id="KW-0472">Membrane</keyword>
<dbReference type="OrthoDB" id="754047at2759"/>
<evidence type="ECO:0000256" key="5">
    <source>
        <dbReference type="ARBA" id="ARBA00022989"/>
    </source>
</evidence>
<keyword evidence="5 8" id="KW-1133">Transmembrane helix</keyword>
<feature type="transmembrane region" description="Helical" evidence="8">
    <location>
        <begin position="126"/>
        <end position="151"/>
    </location>
</feature>
<feature type="compositionally biased region" description="Pro residues" evidence="7">
    <location>
        <begin position="855"/>
        <end position="865"/>
    </location>
</feature>